<dbReference type="AlphaFoldDB" id="A0A9P7RVD6"/>
<gene>
    <name evidence="1" type="ORF">E1B28_011736</name>
</gene>
<protein>
    <submittedName>
        <fullName evidence="1">Uncharacterized protein</fullName>
    </submittedName>
</protein>
<reference evidence="1" key="1">
    <citation type="journal article" date="2021" name="Genome Biol. Evol.">
        <title>The assembled and annotated genome of the fairy-ring fungus Marasmius oreades.</title>
        <authorList>
            <person name="Hiltunen M."/>
            <person name="Ament-Velasquez S.L."/>
            <person name="Johannesson H."/>
        </authorList>
    </citation>
    <scope>NUCLEOTIDE SEQUENCE</scope>
    <source>
        <strain evidence="1">03SP1</strain>
    </source>
</reference>
<keyword evidence="2" id="KW-1185">Reference proteome</keyword>
<dbReference type="KEGG" id="more:E1B28_011736"/>
<dbReference type="Proteomes" id="UP001049176">
    <property type="component" value="Chromosome 7"/>
</dbReference>
<proteinExistence type="predicted"/>
<dbReference type="RefSeq" id="XP_043006597.1">
    <property type="nucleotide sequence ID" value="XM_043156786.1"/>
</dbReference>
<evidence type="ECO:0000313" key="2">
    <source>
        <dbReference type="Proteomes" id="UP001049176"/>
    </source>
</evidence>
<organism evidence="1 2">
    <name type="scientific">Marasmius oreades</name>
    <name type="common">fairy-ring Marasmius</name>
    <dbReference type="NCBI Taxonomy" id="181124"/>
    <lineage>
        <taxon>Eukaryota</taxon>
        <taxon>Fungi</taxon>
        <taxon>Dikarya</taxon>
        <taxon>Basidiomycota</taxon>
        <taxon>Agaricomycotina</taxon>
        <taxon>Agaricomycetes</taxon>
        <taxon>Agaricomycetidae</taxon>
        <taxon>Agaricales</taxon>
        <taxon>Marasmiineae</taxon>
        <taxon>Marasmiaceae</taxon>
        <taxon>Marasmius</taxon>
    </lineage>
</organism>
<accession>A0A9P7RVD6</accession>
<dbReference type="EMBL" id="CM032187">
    <property type="protein sequence ID" value="KAG7090127.1"/>
    <property type="molecule type" value="Genomic_DNA"/>
</dbReference>
<sequence>MRRCDACPITVAANELDTNTKGGGRSVASTRRLDEFGDALLNAFGPRQMLDAVLNVLWCRVIKHLQLVSANLASIC</sequence>
<evidence type="ECO:0000313" key="1">
    <source>
        <dbReference type="EMBL" id="KAG7090127.1"/>
    </source>
</evidence>
<dbReference type="GeneID" id="66080811"/>
<comment type="caution">
    <text evidence="1">The sequence shown here is derived from an EMBL/GenBank/DDBJ whole genome shotgun (WGS) entry which is preliminary data.</text>
</comment>
<name>A0A9P7RVD6_9AGAR</name>